<dbReference type="Proteomes" id="UP001370100">
    <property type="component" value="Unassembled WGS sequence"/>
</dbReference>
<protein>
    <submittedName>
        <fullName evidence="3">Uncharacterized protein</fullName>
    </submittedName>
</protein>
<dbReference type="RefSeq" id="WP_337712844.1">
    <property type="nucleotide sequence ID" value="NZ_JBBEGL010000002.1"/>
</dbReference>
<feature type="region of interest" description="Disordered" evidence="1">
    <location>
        <begin position="25"/>
        <end position="97"/>
    </location>
</feature>
<feature type="compositionally biased region" description="Low complexity" evidence="1">
    <location>
        <begin position="25"/>
        <end position="59"/>
    </location>
</feature>
<evidence type="ECO:0000313" key="4">
    <source>
        <dbReference type="Proteomes" id="UP001370100"/>
    </source>
</evidence>
<dbReference type="EMBL" id="JBBEGL010000002">
    <property type="protein sequence ID" value="MEJ2886358.1"/>
    <property type="molecule type" value="Genomic_DNA"/>
</dbReference>
<proteinExistence type="predicted"/>
<sequence>MDFRRLPVLAGPFLAGLLVLGGCAGAPETPVASPAPTPAASAPAAGGGQAPCTTRLRPGGATGGGTLRLTPEAQEQIEQLRRTPNAEASEDTRPDPELAARLAEVGSRVERAAQPCTDR</sequence>
<keyword evidence="2" id="KW-0732">Signal</keyword>
<accession>A0ABU8N3V5</accession>
<evidence type="ECO:0000256" key="2">
    <source>
        <dbReference type="SAM" id="SignalP"/>
    </source>
</evidence>
<dbReference type="PROSITE" id="PS51257">
    <property type="entry name" value="PROKAR_LIPOPROTEIN"/>
    <property type="match status" value="1"/>
</dbReference>
<evidence type="ECO:0000313" key="3">
    <source>
        <dbReference type="EMBL" id="MEJ2886358.1"/>
    </source>
</evidence>
<reference evidence="3 4" key="1">
    <citation type="submission" date="2024-03" db="EMBL/GenBank/DDBJ databases">
        <title>Actinomycetospora sp. OC33-EN06, a novel actinomycete isolated from wild orchid (Aerides multiflora).</title>
        <authorList>
            <person name="Suriyachadkun C."/>
        </authorList>
    </citation>
    <scope>NUCLEOTIDE SEQUENCE [LARGE SCALE GENOMIC DNA]</scope>
    <source>
        <strain evidence="3 4">OC33-EN06</strain>
    </source>
</reference>
<name>A0ABU8N3V5_9PSEU</name>
<keyword evidence="4" id="KW-1185">Reference proteome</keyword>
<feature type="chain" id="PRO_5045845309" evidence="2">
    <location>
        <begin position="27"/>
        <end position="119"/>
    </location>
</feature>
<gene>
    <name evidence="3" type="ORF">WCD41_07820</name>
</gene>
<organism evidence="3 4">
    <name type="scientific">Actinomycetospora aeridis</name>
    <dbReference type="NCBI Taxonomy" id="3129231"/>
    <lineage>
        <taxon>Bacteria</taxon>
        <taxon>Bacillati</taxon>
        <taxon>Actinomycetota</taxon>
        <taxon>Actinomycetes</taxon>
        <taxon>Pseudonocardiales</taxon>
        <taxon>Pseudonocardiaceae</taxon>
        <taxon>Actinomycetospora</taxon>
    </lineage>
</organism>
<comment type="caution">
    <text evidence="3">The sequence shown here is derived from an EMBL/GenBank/DDBJ whole genome shotgun (WGS) entry which is preliminary data.</text>
</comment>
<feature type="signal peptide" evidence="2">
    <location>
        <begin position="1"/>
        <end position="26"/>
    </location>
</feature>
<evidence type="ECO:0000256" key="1">
    <source>
        <dbReference type="SAM" id="MobiDB-lite"/>
    </source>
</evidence>